<evidence type="ECO:0000256" key="2">
    <source>
        <dbReference type="ARBA" id="ARBA00006275"/>
    </source>
</evidence>
<dbReference type="PROSITE" id="PS51257">
    <property type="entry name" value="PROKAR_LIPOPROTEIN"/>
    <property type="match status" value="1"/>
</dbReference>
<evidence type="ECO:0000313" key="9">
    <source>
        <dbReference type="Proteomes" id="UP001302349"/>
    </source>
</evidence>
<evidence type="ECO:0000256" key="4">
    <source>
        <dbReference type="ARBA" id="ARBA00023136"/>
    </source>
</evidence>
<comment type="subcellular location">
    <subcellularLocation>
        <location evidence="1">Cell outer membrane</location>
    </subcellularLocation>
</comment>
<keyword evidence="5" id="KW-0998">Cell outer membrane</keyword>
<dbReference type="Gene3D" id="1.25.40.390">
    <property type="match status" value="1"/>
</dbReference>
<evidence type="ECO:0000313" key="8">
    <source>
        <dbReference type="EMBL" id="WOK09656.1"/>
    </source>
</evidence>
<feature type="domain" description="RagB/SusD" evidence="6">
    <location>
        <begin position="344"/>
        <end position="489"/>
    </location>
</feature>
<evidence type="ECO:0000256" key="1">
    <source>
        <dbReference type="ARBA" id="ARBA00004442"/>
    </source>
</evidence>
<dbReference type="InterPro" id="IPR012944">
    <property type="entry name" value="SusD_RagB_dom"/>
</dbReference>
<evidence type="ECO:0000259" key="6">
    <source>
        <dbReference type="Pfam" id="PF07980"/>
    </source>
</evidence>
<keyword evidence="4" id="KW-0472">Membrane</keyword>
<evidence type="ECO:0000256" key="3">
    <source>
        <dbReference type="ARBA" id="ARBA00022729"/>
    </source>
</evidence>
<sequence length="489" mass="54198">MKRVSNINGLAIILISSVFLLSCSDMLDEVPKNFVSRSNYYQNEADAQGALNGAYSSIGPDFYGITNYLMTELQGDYLNGRGSQAPISIVDQVLNQQNIQRAASNWGTLYSAINKANAVLDNVPQIVNISDNAKQRIVAEAHFLRAIAYFELVRGWGAVPIKTTESTDLSELSAAREPEAVVYQLIIDDAKAAEAALGEVGNETGKASVWAAKMLLADVYLTIEEWDLAAQKADEVITGGPYSLVTVSEPDDFYKIFASETSTEDIMSVHHSEISGSTIPTYIHMGGNYPYNYSSSGFFAWLPDTTSFIGASWDDNDLRKPFNLYREFQNASGQWVPLPSTTPVLFKKFITNEAGQSVYSVPVYRFTEAFLIYAEASARATTTPSALALERLNMIKRRAYGLPLQGPSAVDYPAGMSGDEFVEAVLQERAYEFLLERRRWWDLKRTGKVKEAFAAVGKTFIDQRMLWPIPESEINNNPAITQQDQNPGY</sequence>
<reference evidence="8 9" key="1">
    <citation type="journal article" date="2023" name="Microbiol. Resour. Announc.">
        <title>Complete Genome Sequence of Imperialibacter roseus strain P4T.</title>
        <authorList>
            <person name="Tizabi D.R."/>
            <person name="Bachvaroff T."/>
            <person name="Hill R.T."/>
        </authorList>
    </citation>
    <scope>NUCLEOTIDE SEQUENCE [LARGE SCALE GENOMIC DNA]</scope>
    <source>
        <strain evidence="8 9">P4T</strain>
    </source>
</reference>
<organism evidence="8 9">
    <name type="scientific">Imperialibacter roseus</name>
    <dbReference type="NCBI Taxonomy" id="1324217"/>
    <lineage>
        <taxon>Bacteria</taxon>
        <taxon>Pseudomonadati</taxon>
        <taxon>Bacteroidota</taxon>
        <taxon>Cytophagia</taxon>
        <taxon>Cytophagales</taxon>
        <taxon>Flammeovirgaceae</taxon>
        <taxon>Imperialibacter</taxon>
    </lineage>
</organism>
<dbReference type="Proteomes" id="UP001302349">
    <property type="component" value="Chromosome"/>
</dbReference>
<dbReference type="Pfam" id="PF07980">
    <property type="entry name" value="SusD_RagB"/>
    <property type="match status" value="1"/>
</dbReference>
<keyword evidence="3" id="KW-0732">Signal</keyword>
<keyword evidence="9" id="KW-1185">Reference proteome</keyword>
<dbReference type="SUPFAM" id="SSF48452">
    <property type="entry name" value="TPR-like"/>
    <property type="match status" value="1"/>
</dbReference>
<accession>A0ABZ0IYE7</accession>
<evidence type="ECO:0000256" key="5">
    <source>
        <dbReference type="ARBA" id="ARBA00023237"/>
    </source>
</evidence>
<comment type="similarity">
    <text evidence="2">Belongs to the SusD family.</text>
</comment>
<name>A0ABZ0IYE7_9BACT</name>
<proteinExistence type="inferred from homology"/>
<dbReference type="InterPro" id="IPR011990">
    <property type="entry name" value="TPR-like_helical_dom_sf"/>
</dbReference>
<protein>
    <submittedName>
        <fullName evidence="8">RagB/SusD family nutrient uptake outer membrane protein</fullName>
    </submittedName>
</protein>
<dbReference type="Pfam" id="PF14322">
    <property type="entry name" value="SusD-like_3"/>
    <property type="match status" value="1"/>
</dbReference>
<dbReference type="EMBL" id="CP136051">
    <property type="protein sequence ID" value="WOK09656.1"/>
    <property type="molecule type" value="Genomic_DNA"/>
</dbReference>
<dbReference type="InterPro" id="IPR033985">
    <property type="entry name" value="SusD-like_N"/>
</dbReference>
<dbReference type="CDD" id="cd08977">
    <property type="entry name" value="SusD"/>
    <property type="match status" value="1"/>
</dbReference>
<evidence type="ECO:0000259" key="7">
    <source>
        <dbReference type="Pfam" id="PF14322"/>
    </source>
</evidence>
<dbReference type="RefSeq" id="WP_317492268.1">
    <property type="nucleotide sequence ID" value="NZ_CP136051.1"/>
</dbReference>
<feature type="domain" description="SusD-like N-terminal" evidence="7">
    <location>
        <begin position="45"/>
        <end position="221"/>
    </location>
</feature>
<gene>
    <name evidence="8" type="ORF">RT717_13515</name>
</gene>